<dbReference type="Proteomes" id="UP001610563">
    <property type="component" value="Unassembled WGS sequence"/>
</dbReference>
<evidence type="ECO:0000256" key="6">
    <source>
        <dbReference type="SAM" id="MobiDB-lite"/>
    </source>
</evidence>
<dbReference type="PANTHER" id="PTHR37534:SF8">
    <property type="entry name" value="ZN(II)2CYS6 TRANSCRIPTION FACTOR (EUROFUNG)"/>
    <property type="match status" value="1"/>
</dbReference>
<feature type="compositionally biased region" description="Low complexity" evidence="6">
    <location>
        <begin position="56"/>
        <end position="67"/>
    </location>
</feature>
<organism evidence="8 9">
    <name type="scientific">Aspergillus keveii</name>
    <dbReference type="NCBI Taxonomy" id="714993"/>
    <lineage>
        <taxon>Eukaryota</taxon>
        <taxon>Fungi</taxon>
        <taxon>Dikarya</taxon>
        <taxon>Ascomycota</taxon>
        <taxon>Pezizomycotina</taxon>
        <taxon>Eurotiomycetes</taxon>
        <taxon>Eurotiomycetidae</taxon>
        <taxon>Eurotiales</taxon>
        <taxon>Aspergillaceae</taxon>
        <taxon>Aspergillus</taxon>
        <taxon>Aspergillus subgen. Nidulantes</taxon>
    </lineage>
</organism>
<keyword evidence="4" id="KW-0804">Transcription</keyword>
<evidence type="ECO:0000256" key="4">
    <source>
        <dbReference type="ARBA" id="ARBA00023163"/>
    </source>
</evidence>
<keyword evidence="5" id="KW-0539">Nucleus</keyword>
<feature type="domain" description="Zn(2)-C6 fungal-type" evidence="7">
    <location>
        <begin position="4"/>
        <end position="34"/>
    </location>
</feature>
<accession>A0ABR4G689</accession>
<sequence>MPKACWTCRSRTIRCDASRIPCLKCEKAGLECVEKKPLRWVNGVAIRGKMRGQKFGAGTPDSSSSPGSEGGRLAVQCESYAEKGKIVLNERMSPHGRLMTSPTPSALLDPCIQGLDWGTRFYVDYYSNQICKLYILHDSHSNPFRSLLPYAFGDGLLLKAISALSARHIANASQSFDHASEGVTPQYADAEFEALRSKAQAITNLKADLALPVPCKKDITLATILLLIFVELLESGLDGWNFHLKGARGLGDISQSRIQPVPPGHASTISGNMAQDVRSFIARQYSIIDTLGSALSRPNARLEDFSSCEVIEGQESIVRSFLGCPEFILRSIQFFSNQRHVIAKSSPHDDKTAIQTYIQDTLTMLELTKTFDSLEWASQFHPSNASSTTEINNLYLLSQAYKTAALLYGRQVLASTGTYQKPAETQALLSQLLASINALKGEDSFFKGLLWPTFVAGLHCLERGQQDLVTDSLRRVWDLTKCLNVISAADILRKYWERVRSSGVKNPWRDGLVELDRHWLLI</sequence>
<reference evidence="8 9" key="1">
    <citation type="submission" date="2024-07" db="EMBL/GenBank/DDBJ databases">
        <title>Section-level genome sequencing and comparative genomics of Aspergillus sections Usti and Cavernicolus.</title>
        <authorList>
            <consortium name="Lawrence Berkeley National Laboratory"/>
            <person name="Nybo J.L."/>
            <person name="Vesth T.C."/>
            <person name="Theobald S."/>
            <person name="Frisvad J.C."/>
            <person name="Larsen T.O."/>
            <person name="Kjaerboelling I."/>
            <person name="Rothschild-Mancinelli K."/>
            <person name="Lyhne E.K."/>
            <person name="Kogle M.E."/>
            <person name="Barry K."/>
            <person name="Clum A."/>
            <person name="Na H."/>
            <person name="Ledsgaard L."/>
            <person name="Lin J."/>
            <person name="Lipzen A."/>
            <person name="Kuo A."/>
            <person name="Riley R."/>
            <person name="Mondo S."/>
            <person name="Labutti K."/>
            <person name="Haridas S."/>
            <person name="Pangalinan J."/>
            <person name="Salamov A.A."/>
            <person name="Simmons B.A."/>
            <person name="Magnuson J.K."/>
            <person name="Chen J."/>
            <person name="Drula E."/>
            <person name="Henrissat B."/>
            <person name="Wiebenga A."/>
            <person name="Lubbers R.J."/>
            <person name="Gomes A.C."/>
            <person name="Makela M.R."/>
            <person name="Stajich J."/>
            <person name="Grigoriev I.V."/>
            <person name="Mortensen U.H."/>
            <person name="De Vries R.P."/>
            <person name="Baker S.E."/>
            <person name="Andersen M.R."/>
        </authorList>
    </citation>
    <scope>NUCLEOTIDE SEQUENCE [LARGE SCALE GENOMIC DNA]</scope>
    <source>
        <strain evidence="8 9">CBS 209.92</strain>
    </source>
</reference>
<evidence type="ECO:0000259" key="7">
    <source>
        <dbReference type="PROSITE" id="PS50048"/>
    </source>
</evidence>
<keyword evidence="9" id="KW-1185">Reference proteome</keyword>
<dbReference type="PANTHER" id="PTHR37534">
    <property type="entry name" value="TRANSCRIPTIONAL ACTIVATOR PROTEIN UGA3"/>
    <property type="match status" value="1"/>
</dbReference>
<dbReference type="SMART" id="SM00066">
    <property type="entry name" value="GAL4"/>
    <property type="match status" value="1"/>
</dbReference>
<dbReference type="EMBL" id="JBFTWV010000043">
    <property type="protein sequence ID" value="KAL2794544.1"/>
    <property type="molecule type" value="Genomic_DNA"/>
</dbReference>
<evidence type="ECO:0000313" key="9">
    <source>
        <dbReference type="Proteomes" id="UP001610563"/>
    </source>
</evidence>
<protein>
    <submittedName>
        <fullName evidence="8">Fungal-specific transcription factor domain-containing protein</fullName>
    </submittedName>
</protein>
<dbReference type="Pfam" id="PF00172">
    <property type="entry name" value="Zn_clus"/>
    <property type="match status" value="1"/>
</dbReference>
<feature type="region of interest" description="Disordered" evidence="6">
    <location>
        <begin position="52"/>
        <end position="71"/>
    </location>
</feature>
<keyword evidence="3" id="KW-0238">DNA-binding</keyword>
<dbReference type="SUPFAM" id="SSF57701">
    <property type="entry name" value="Zn2/Cys6 DNA-binding domain"/>
    <property type="match status" value="1"/>
</dbReference>
<dbReference type="InterPro" id="IPR036864">
    <property type="entry name" value="Zn2-C6_fun-type_DNA-bd_sf"/>
</dbReference>
<name>A0ABR4G689_9EURO</name>
<dbReference type="CDD" id="cd00067">
    <property type="entry name" value="GAL4"/>
    <property type="match status" value="1"/>
</dbReference>
<evidence type="ECO:0000256" key="5">
    <source>
        <dbReference type="ARBA" id="ARBA00023242"/>
    </source>
</evidence>
<evidence type="ECO:0000256" key="3">
    <source>
        <dbReference type="ARBA" id="ARBA00023125"/>
    </source>
</evidence>
<dbReference type="InterPro" id="IPR001138">
    <property type="entry name" value="Zn2Cys6_DnaBD"/>
</dbReference>
<dbReference type="InterPro" id="IPR021858">
    <property type="entry name" value="Fun_TF"/>
</dbReference>
<keyword evidence="2" id="KW-0805">Transcription regulation</keyword>
<comment type="caution">
    <text evidence="8">The sequence shown here is derived from an EMBL/GenBank/DDBJ whole genome shotgun (WGS) entry which is preliminary data.</text>
</comment>
<dbReference type="Pfam" id="PF11951">
    <property type="entry name" value="Fungal_trans_2"/>
    <property type="match status" value="1"/>
</dbReference>
<evidence type="ECO:0000256" key="2">
    <source>
        <dbReference type="ARBA" id="ARBA00023015"/>
    </source>
</evidence>
<evidence type="ECO:0000256" key="1">
    <source>
        <dbReference type="ARBA" id="ARBA00004123"/>
    </source>
</evidence>
<dbReference type="PROSITE" id="PS50048">
    <property type="entry name" value="ZN2_CY6_FUNGAL_2"/>
    <property type="match status" value="1"/>
</dbReference>
<proteinExistence type="predicted"/>
<evidence type="ECO:0000313" key="8">
    <source>
        <dbReference type="EMBL" id="KAL2794544.1"/>
    </source>
</evidence>
<gene>
    <name evidence="8" type="ORF">BJX66DRAFT_303388</name>
</gene>
<comment type="subcellular location">
    <subcellularLocation>
        <location evidence="1">Nucleus</location>
    </subcellularLocation>
</comment>
<dbReference type="Gene3D" id="4.10.240.10">
    <property type="entry name" value="Zn(2)-C6 fungal-type DNA-binding domain"/>
    <property type="match status" value="1"/>
</dbReference>